<dbReference type="Gene3D" id="2.150.10.10">
    <property type="entry name" value="Serralysin-like metalloprotease, C-terminal"/>
    <property type="match status" value="3"/>
</dbReference>
<comment type="caution">
    <text evidence="5">The sequence shown here is derived from an EMBL/GenBank/DDBJ whole genome shotgun (WGS) entry which is preliminary data.</text>
</comment>
<name>A0ABD3PBQ4_9STRA</name>
<sequence>MQSLCGGDPHAIPIACCACFFLEIFNQNSDPTFPIPFLNPTAKNELFHLCAELEVTGGDPPTVKDVLTLLFEEITNAALPGDADSSKDLTIRRLKNTHRRALRAHHLRHNRFIRPRRLSNQRLLEDYVDVNDLIDALSVTGGYNGEELFIKLELDVSKLSPVNSIEDLVRKPFEILENVELIEALFPPTDNSTGGKPLLNSSISFSAGAHAGVRVGIDINPAKVKSMLFSGKQSSNQTFILNNSFIQFEDMSAKFSLSASVLGHWVLRGVALDLDGTLDLAIGLGLDQMSDKIYFSELKSVGQSLRDNASWQKIGVLDASVITAFDRGDVGKGLRDFLDVFPTLKPILSIESKDLFSGELPSAKLDLDLLKLIEGSNGSNPITDLFQSLTTALFNTSSSDANFGSGLFGDIDSVLNKFNIDFSFVTSLLTRFEEYILLFEDDMSSLSDEQAKLISLRPRSFARKHPALLQLGSKKPSVAYSTDLKVLLWDKLVEIFPDSTYHSQRIPGLSIGQTFREKYTRGNFPVEDFLPHIAIAFGKKFSFKDAQFFSMDELFVPDFSVNLTKKVLSTLMEMPSLPGNFSRFSGTSGLSKMPMDSTTSEVFNVRNYLSEIQVAFDIVHSVEVAAPNYALADLREALFPKVPSLRTFADTVKSRLFREMNEKLNGLFATTVDFQGFDHIELGGNTSSAVNISWPDKSTRLFTPHLSIDQVQGFSFDLDVDVPDSGPLSLTVQFTLGAVGVNPIQTLKGIASRLSNQLQSLSNEFDGLTSSLNSSISNSSTLLSNIANSDRIQLLLDANIDLTVSMSLPSFHVDATLTAFDASLSAVIEDRFNISIDGREFFINPDIHLYLMASNTRIPIDSLDFAGTFNAKLNVGTEDFPLELYASASSEDITNASSLDFVIGLDIDLCPLNDTLMNSLTNLSKISYPQGGGFNKDLVSFLPQLDFRCVSKSAIAYLEGGKACGDYPLSGFINSIAEGCSSNGLRLSGGYNPTSEELAINIAVSLRASRSVKEALESLKNLIDRELFLDDSFFESLTEDVELGGSIMIDLSFGARISRSSVTTPTIPAPSVEAFLLVNDLSATAYVKASSLTMAFPLNLPGEGSLSPVVPLSLKLENGSFNMDLHINLDEPRNITDLFKDGAFNYGGSLDVTFPVELAVDDIDLGVTLKMSDSDIFTPPPPVIEYELDICPIVNELKNAVTNIAGDIMDVITTAINEIETDINFDHAIEPLVDYINTTLSDFSNSLVTELGSCGTRRRFLQGGGGMSSSLANTIRVAIDNFNSNSSLESTGITVDSTVKPYFDGKEFTVGVDFDLSVIFEQSASRVIDFVKSFLSGILASNSSDSYVSLSSLGVGNSSKSNFTIDLDVDNLANNAIIFAGFDASFRLGVSFKNSDSMVVVGVKTWGANASIVVDPFSLTVKNNENSIGVRDSSLALGVDLRSIGEYFTTVKGISNTSKAPLMPVIAVPFSAEVTFDINVSDVSLSPILTVSSENVIEGVSVDFDLDLGTFIENFDLDTAFANITRLLTNIADYGPNLTVGKSPSALKGLFGAVNDAKAFGEALKEFINISDQVRALMPSDIRSVVKHADILSRDGCRKPSPSFNDYAFDLLNNQSLVKAEFNPCDHIPQLQVALNYSTIVSEQILSFADLVVLDPGSPLHSQLEALFGNRTNFTGDFLLENFRELSARRFINFIKTFFNEATETSNRRRLTSHSKSESVMRGMVMQKVRNAIAPHGIHRILQVDSSSDPIISFELNEHLKLSFNFNFGDDGNKELLFGLHFDFDSGIDTEASIQDMMGSFLRETIGNKGTAFLGGFSFSNLTSNLENDIINSLVIGIHIGINVEFGLDLGNIFNETATSRLPTPILRLLTFDVEGNIGVNEWSTTLQYEGFELRISEARALFQIEAGINSKLPLSLKSPEDFMSAISSASTKQIGLNASLDVTIPVFVMYNGLGYGATIIYKDDDILDNVTQKPHFVDDVLISIELVQEAARTLKTKTAFLGEYAPLQQKIPLLDVSVNDLIAGKGRTLADCFDLTDFATKLLGTEIASEMPSSSPSMTANPTAYLTTKKPSAIPTSLPTTFPSDNPTTSKPTVVNPTANPTTTKPIAFLSTRPPTAPPTSSRPTQYDDQVILLTDLLSKIRAEFQKLITPDTTGTFALPVPDANVFKVIRPAGAICEGSDRALSIDIDRDGISTLNLTICALLEFQLEGPFVSTGLVSAIEDSIQVDILGSFMLKGALMFGARLIVQKNNSTVTATIELDPISMEFSVVSDLDAVVSFGLLELEGNGKVDMFGTAELAYCPSCNGAYRNFSSVNNTSFYFDLLFRYSLTSSIALSAGISGVELDTGLMLSISDNNVFDNTPPTIVKPDAAALRDLLKFSPENALAMLRLIDTLLVEALRNKAFEENIPLMDTSLKDIFKFAKAFNDNLFEFFVRVEDWESRGKKSLMIESANGNASNINRTETFELYVLYDELSTNPIAENAKNLRNQAQEDGNSLCIITFPIWSNSSAWIESVKTSVTNVTGAGDCNISICLTSECTPTLNNAKDEILGFENCECDIAIEVDDANGKFSLYTVAYYDADQTRPNIITLVGLFELYSSWGNEGAPTGSKDFYGIPINDAAYPNMVPRFRTLHDLADRMGQVLTRATSINTIVTTKYTPGNPGSLIFGIDFDIDMKTPPNGLSFSSDLALGDLASVAVEKASFDLSGRIRVAAEFGIVFGPDEKSQINLVGEFKNDTSCNITAFNVTIHYEKNNTKGNDTIVLVPRCNISDKLRSLKEAFDNSKLKSNVNVSEIGSSGLFALTFDSDYSYAKVTVAKEDEDNLKKFGLVNVTEKKAPFQFTIGLFEITAEIKVTGNADVTANVADVLEVTADVDADLFGRVQFSAGKRGQLIPFDDWLAALIAVKDNSSEYYVKDFAVASLTLDGRIEGTVSVEALGLSTNAMGYLMKPYKLDLLSLGGTVSESERRLASKLLHKPQFVLDVNLPKFGDLRNLSFGDVIKLLNQALELLVGPEEADTVESCSGGLLGHDVFTYKVPVIGVSACDFAGVLKVVVDAVDKLAKECVGCTESQGANSAKDPTFQALQVKLKNLLQDGLGGSPSVEMNTSSGSERSNLEWDIKLEWSIEEAKSLGIDLEEILAGLDSSGEFGTFAKGLVTFEGGALVEINGRISFTLGLGLEYSRTRQTKIVPYIKGNTGLDIEFSIETEVDFECSIGPFGAHVSGGVTVDNFGNRLKISFGLSDKLNYYLSSDSSLARDGYVATPSIVDLVDRFDVAIAGRVMGNIELNLNVPEPSKARALIRFVGDVNLLLDPLTRNGAFAIFYEVEVELKIPSFIDILLMDPNSIINSIDGLLSQLEKYSFGDNGVVSKFSVPIIKESLSKALDAGTSSNPIAKTRNAIVGALREVIDGYDENDSDLTVADLLSIGFNKVLRGIDVLAAEKSVTTTYYEVDECGAFVGQSGEYDKDKRITSLMWMIPLGQKYDVTLPELDFEIGNDNFPLQVAVNGGTPPVLQIEWEFNLAFGFDEETGFFLYTFPGEDDEIFIKASLLAPIGDVDAKLLYFLDFQLMNGKSLGHAASLSLTACDLSKNCAVNVGFGAGVFIDMDKDVALRLTPARVSTAKPTAGGPTPSPTTRTTTSSPTTTCIKPTEDTTFYGRISRDDFKKIINKKDLFQICAAAAGGLTAVSATVGISGVGAADKYIPKLVMGHIDAIVKKEVRIGATSKRRGRTMKESDRRRLESSIEPYSHRALRMLSGCAEDILPDGFGPSCEVHQNGFACAKLSKIQIDGGPLAELVGGVLDNVKKNFDDIAKPLLQVDERLPGISDIYGKRVSILDVAELHPKTKTAVPIVRKVISLYRQMTSFADQFNGENIDVADECTFTPENGYVIFASANRMPPLFVKKLKPVLFDLHRMVCTGGLTDFASNDGSGRLLHMSREMEEVFVTYDAWGHPISPQHRFLLDTCTGLFTPPDCIGDCTGCTTTAIKIKCKARKLSCKGKSIQGITFPFMSDPIKVMDLLNGGDIQAVIYTPPTVELVVTFGVSLTLDYALVLDSKGIREAVQEENPIKALNSFAFRDTFDGVDTPLLVFEISVTASVSVSAVIVKIGVSGGITIVIEFDFYDPNPATSGGLIRPFELISISPNPLDWFEVTIRAFARISFYVQVGLFLGFFKKILYEYSVTFDIVIIDSLKITPTLKGRVATIDSPGTVTVFCDECQGKKDIICKHMDGGSGDETVQCWQSEREYPIIAYFEQVTSLIAAQGQSDDTLTINCIASAFDVSSKNKIVLDYKQCEIYNDELKIGGEFVVATEGPLRINSSVLTRGIIHLPTPAQDFLTVTVSQRCNAIWTLHGDAAVNIMGSQLGPNCMVEAHGGKQESQLVVYLTSSDCVNRNVTLALLGSSEPRGVVYINDVKRVMFNSAIYTDFVIEDRTTDCDNHIHVNETSRFVKSIEINTFGGSDTIVIGSRDQPYEDVIHADIIIDGGDGPRDNIVVHDGSTKPKNQTLSATSILGIQEIGTFFYKGIESMDFNLGQFVNAEVTATLVDFELTIRYSNSNSNKILSTSTGGPINIFSAGNSSENIKARNSGGDVFIYVGVGNHVFDISDSIGDVSIQTSGGDNDMSINRVGGDLSIICLNSGNDHIVVNLTDGDQTIATNSGNDTIIIHSVNDRTMLTINAGENGTNKVRDDHNYIEIDGLFAASASIIGGHGNDVITVNNATGSEGSSKSSLFKRERFLSASSYFLDISTGNGDDSLYFKTTPACTMEIDTGGDNDIIRIYGLGLGTNATILGGSGNDTLQIDGRSGQYPLVKNTIDGTSLNWNGGNDTDRLEAYFVSAGNTNLNLFGDNDGPNYVTLNCADIACVVLSRDTFLANIHDPRNKESSLERVNTNKATQSITSLLLFLNGGNNEVHFDDTIGTMDVFGGPDNDTFKLGQMFNSERNESYGVSIADPIEYTLTTKGFLSDGCSHPVTINGGYGNDNFDILRNKCVLDLNGDSDNDSFVVRSFAAPEIRSSGEVINTTGNITIKVCGESAAIASDNDFTCGDNRIAVEPPANPDYLVNSLVDIDGGTGTDRLTLVGTEFGDKYVIQDGKVFGGGLSIKFTNIDLLDVAAQEGDDEIYVLSTNPSLLLSLYGGLGSDTFVIAPDSVEPVVSKNLRGHRGILEHNITSTDPMYIGLKVRGLQCDVLDNDGDYGYMSVVDQGGFHLMTEDGDGSFIFFVYPTAPPQDDVVVNVVAPAALDKKRWVLVNGEDATVLNFNASDGMKPQAVNVTYNPEVMKLDITEKNLLLKILVDLDGGNTQDARFNRTEQSLLPIDIRLLPSLNNTNGAKSVSVVEKNGGTAVMEGPNGFNSTYDVYLRPCNETLFADIEVTMKMSVPGQLTLSPAVLFWSHFSDKCKASVEVAALDDNFSEGDHYVNIQHFVNSINGDPILLADNSVLVAENILVQIYDDDTGGVIIRESNGITALMEMNETDNNGTVPPQLYKDEYYVRLTRAPVGSVEIDVSSIAVATDYRSSFTPKSRNFMKRTQVYVNESETAKLIFSSTNWSTEVLLVVSAIDDEIEEGVDWLNFASQPSNLKAESTNVFALTKLKQGLIQGPLIISGGESPFVPPLGDPIMLPNETNPTYFQVPSNVIIDNTNALVIESNQVDKIIFNNLDIRGDYASVGVFDSSLFDGMNMAKDIFVSSSGPFRGVKYEGIEIITFFLGDGVDSITVLNTTEAIHIMNLGGNNDTVNVESLSGPLLINGERGNDTVYVSSDDAKLELIDALLTFDGGNDGGDILILNNTGDSEIDDVLIVTHLMVQVESMRSGFVNNDFDTNPVLPQESFLINLRNATSGAFTLFVDDPKDPGIKNVSIPYPTSAEIIEQNLTTLLLGSPYAKDCGTSGKSFCASPVAVRRLGHSDTFAIFFLGERLNARVSLLYETDRLIDFYSERYKNVTNDILHVTSDIAYTNVDVLRIYTGKQDIVANIRGTSAETFIEFQNGDDKVFVSSDANETVSTAASTDHLLGVLDYIEGNLHLQCNKGRHRLLISDAFSSIAKGSVLHGPAILTNSSLENLASDLGNIYYSANGGNWYDGITIWLGVEGDMLDITSVQALGPNRTMTSVHSGNGTDTLIMTVEASDYSLLVANGQGDDDLLDASNSSLPVILFGDGGNDTLRGGSNRDVLFGDYGEVRWFDEDGVVVARVGGGGYGDFTDGELRQISQVRGIFPPIDINHLDSGNDIVYGNAGRDVIFGCGGDLDFLNGDEGSDLLFGDFGVIHFASNASDGNLFGILSIDSVNCTLHGGGRNNISGNAGNDILIGGGGSTNYLEGNDGNDLAIGDCASIVFTSHYFLESITSTFPSVGMADVIMMGDGNDVAIGGRGNDTIDGHNGTNILLGDSALILFYGTKMDAGSSPDAENFWGVPKSVETIYCEHGNEDAIYGGNGTDYIMGGSLGDEVYAHGGADLVLGDHGKLVLYEDPPYKLMNVTTTNANCTPGQDKIYLGDGPDIAFGGALGDTIDGGAGQDIILGDFGLYRDQVHFLPNQFFESITDYDDFAGPDTIDGGSDDDIIMGQESDDTIDGGSGSDDLYGGHSKRFGKDTNDTVQGGDDDDVIMGDNGEILREVNSIETLFPWTVHIWKSYPSPFDMEKIRDVRRYDDIDYIQGNDWLEGGEGNDIIHGQRGDDWIYGQEGDDELYGELGNDHLFGGNGDDILIGDIGYALRRYSENNVPIYKNDSRGHYVWHKDIVLEEHGNITSIARISKKINTSVINAESIADASLLFVAAAYDNDGKANSSGVWPTDLFTYRLEEAFDDYLDGGNGSDVLIGQRGNDNITTGLGADVAIGDAGTNAITTTVDVPRIFQIYRSFTSPIDSGYAPHTSDFGFVFTSKFSLHPNPQRLIDAQGLSLIDELLTLEDITRSNALRDVIGVSSIETEHDYCMTPIFRVTPGFVSRTHMLHGNDIIVSNGGDDIIIGDDIRGFSAIDLSELADVQNSRQDLDNLIVDLSIRLSTLGYDTEFYSSHSQNQTVEYRNLTVGCDSITTSIDSKALAVGDTLTILGRTFLGGSFPLSEQQVTQLFDYIKDVHQILVDLHYALYEMHFDLLNRSMMLADFKESQQPLHSLRLGGDTFFTSGHDTVVGDSSTLFFQIDSLSPGFVFDTLSNKIVRNLATALSAIADQRGSAIRVHVEVDLVPTTPFSSKEKRALPFADVPFYISVGNDQFNLFNNSILAVGDFASFGIVYSDHGTSARDLRKYADSVHILRKMPSVYSFLPTQSSLDNLDRFFYERYDSDIAKEVEPQLHGDKFFAFSSRNVMIGDTLTAVGFATGGRETSRDRTIDFYDTFLNAAYSIFFDPDTVFVPSNSSETPIWEGQFSNDIVDGDVGRNAKDKINSQIQGFFDTHTIAKQVTSDFMHSKAFFFETDINGLLNVCYNASDSYIPSHTLSIYIKNATKPTSSTATQMASPATTPLTTVPTDAPTTPPTKMPSSSSPTTKSPTQSPGKWPIRPGFKPSLDPGRLDLNPGQVGRSG</sequence>
<feature type="region of interest" description="Disordered" evidence="4">
    <location>
        <begin position="2079"/>
        <end position="2126"/>
    </location>
</feature>
<evidence type="ECO:0000313" key="6">
    <source>
        <dbReference type="Proteomes" id="UP001530315"/>
    </source>
</evidence>
<dbReference type="PROSITE" id="PS00330">
    <property type="entry name" value="HEMOLYSIN_CALCIUM"/>
    <property type="match status" value="1"/>
</dbReference>
<evidence type="ECO:0000256" key="4">
    <source>
        <dbReference type="SAM" id="MobiDB-lite"/>
    </source>
</evidence>
<gene>
    <name evidence="5" type="ORF">ACHAW5_009777</name>
</gene>
<feature type="compositionally biased region" description="Low complexity" evidence="4">
    <location>
        <begin position="7466"/>
        <end position="7481"/>
    </location>
</feature>
<feature type="compositionally biased region" description="Low complexity" evidence="4">
    <location>
        <begin position="7446"/>
        <end position="7459"/>
    </location>
</feature>
<evidence type="ECO:0000256" key="2">
    <source>
        <dbReference type="ARBA" id="ARBA00022525"/>
    </source>
</evidence>
<dbReference type="Proteomes" id="UP001530315">
    <property type="component" value="Unassembled WGS sequence"/>
</dbReference>
<dbReference type="PANTHER" id="PTHR38340:SF1">
    <property type="entry name" value="S-LAYER PROTEIN"/>
    <property type="match status" value="1"/>
</dbReference>
<feature type="non-terminal residue" evidence="5">
    <location>
        <position position="7510"/>
    </location>
</feature>
<dbReference type="SUPFAM" id="SSF51120">
    <property type="entry name" value="beta-Roll"/>
    <property type="match status" value="6"/>
</dbReference>
<comment type="subcellular location">
    <subcellularLocation>
        <location evidence="1">Secreted</location>
    </subcellularLocation>
</comment>
<dbReference type="InterPro" id="IPR001343">
    <property type="entry name" value="Hemolysn_Ca-bd"/>
</dbReference>
<feature type="region of interest" description="Disordered" evidence="4">
    <location>
        <begin position="7437"/>
        <end position="7510"/>
    </location>
</feature>
<dbReference type="InterPro" id="IPR011049">
    <property type="entry name" value="Serralysin-like_metalloprot_C"/>
</dbReference>
<dbReference type="Pfam" id="PF00353">
    <property type="entry name" value="HemolysinCabind"/>
    <property type="match status" value="9"/>
</dbReference>
<protein>
    <submittedName>
        <fullName evidence="5">Uncharacterized protein</fullName>
    </submittedName>
</protein>
<feature type="coiled-coil region" evidence="3">
    <location>
        <begin position="744"/>
        <end position="771"/>
    </location>
</feature>
<organism evidence="5 6">
    <name type="scientific">Stephanodiscus triporus</name>
    <dbReference type="NCBI Taxonomy" id="2934178"/>
    <lineage>
        <taxon>Eukaryota</taxon>
        <taxon>Sar</taxon>
        <taxon>Stramenopiles</taxon>
        <taxon>Ochrophyta</taxon>
        <taxon>Bacillariophyta</taxon>
        <taxon>Coscinodiscophyceae</taxon>
        <taxon>Thalassiosirophycidae</taxon>
        <taxon>Stephanodiscales</taxon>
        <taxon>Stephanodiscaceae</taxon>
        <taxon>Stephanodiscus</taxon>
    </lineage>
</organism>
<evidence type="ECO:0000313" key="5">
    <source>
        <dbReference type="EMBL" id="KAL3785458.1"/>
    </source>
</evidence>
<keyword evidence="2" id="KW-0964">Secreted</keyword>
<proteinExistence type="predicted"/>
<dbReference type="InterPro" id="IPR050557">
    <property type="entry name" value="RTX_toxin/Mannuronan_C5-epim"/>
</dbReference>
<dbReference type="Gene3D" id="2.160.20.160">
    <property type="match status" value="1"/>
</dbReference>
<keyword evidence="3" id="KW-0175">Coiled coil</keyword>
<evidence type="ECO:0000256" key="3">
    <source>
        <dbReference type="SAM" id="Coils"/>
    </source>
</evidence>
<dbReference type="EMBL" id="JALLAZ020000888">
    <property type="protein sequence ID" value="KAL3785458.1"/>
    <property type="molecule type" value="Genomic_DNA"/>
</dbReference>
<dbReference type="GO" id="GO:0005576">
    <property type="term" value="C:extracellular region"/>
    <property type="evidence" value="ECO:0007669"/>
    <property type="project" value="UniProtKB-SubCell"/>
</dbReference>
<accession>A0ABD3PBQ4</accession>
<feature type="compositionally biased region" description="Polar residues" evidence="4">
    <location>
        <begin position="2079"/>
        <end position="2091"/>
    </location>
</feature>
<reference evidence="5 6" key="1">
    <citation type="submission" date="2024-10" db="EMBL/GenBank/DDBJ databases">
        <title>Updated reference genomes for cyclostephanoid diatoms.</title>
        <authorList>
            <person name="Roberts W.R."/>
            <person name="Alverson A.J."/>
        </authorList>
    </citation>
    <scope>NUCLEOTIDE SEQUENCE [LARGE SCALE GENOMIC DNA]</scope>
    <source>
        <strain evidence="5 6">AJA276-08</strain>
    </source>
</reference>
<feature type="compositionally biased region" description="Low complexity" evidence="4">
    <location>
        <begin position="2092"/>
        <end position="2126"/>
    </location>
</feature>
<evidence type="ECO:0000256" key="1">
    <source>
        <dbReference type="ARBA" id="ARBA00004613"/>
    </source>
</evidence>
<dbReference type="InterPro" id="IPR018511">
    <property type="entry name" value="Hemolysin-typ_Ca-bd_CS"/>
</dbReference>
<dbReference type="PRINTS" id="PR00313">
    <property type="entry name" value="CABNDNGRPT"/>
</dbReference>
<feature type="region of interest" description="Disordered" evidence="4">
    <location>
        <begin position="6558"/>
        <end position="6591"/>
    </location>
</feature>
<keyword evidence="6" id="KW-1185">Reference proteome</keyword>
<dbReference type="PANTHER" id="PTHR38340">
    <property type="entry name" value="S-LAYER PROTEIN"/>
    <property type="match status" value="1"/>
</dbReference>
<feature type="region of interest" description="Disordered" evidence="4">
    <location>
        <begin position="3619"/>
        <end position="3642"/>
    </location>
</feature>